<evidence type="ECO:0000313" key="4">
    <source>
        <dbReference type="Proteomes" id="UP001155241"/>
    </source>
</evidence>
<protein>
    <submittedName>
        <fullName evidence="3">DUF6384 family protein</fullName>
    </submittedName>
</protein>
<keyword evidence="2" id="KW-0812">Transmembrane</keyword>
<evidence type="ECO:0000256" key="2">
    <source>
        <dbReference type="SAM" id="Phobius"/>
    </source>
</evidence>
<keyword evidence="4" id="KW-1185">Reference proteome</keyword>
<dbReference type="RefSeq" id="WP_252855596.1">
    <property type="nucleotide sequence ID" value="NZ_JAMXLR010000092.1"/>
</dbReference>
<comment type="caution">
    <text evidence="3">The sequence shown here is derived from an EMBL/GenBank/DDBJ whole genome shotgun (WGS) entry which is preliminary data.</text>
</comment>
<sequence>MSQSAPESAQAPQSDSAIEPAEQKLTLDEMTRVMDVARTLRKERSIAERELNREETIKLLRLKLREAADLAGDPVTDEQIDTAIEHYFANLHEFDPPEPGLETFAAGVYVRRYQIAGWALGIATAALLVWGAWFGGMLPGKRQTELLALQTYSQVEEVTGTIEELAADPELVAQAEAARAEAATYRDRGDVSALEQLKSRLLNQEAVLKSEYQVMIMQEPLSGIERHAPGTGDLSGSYLIVQAVDSSGKVIPMDIRNAENGKMERVTKWAEQVPLEVFEQMMADKQADGVVDNREFAVKQRGQQDVKVTLPGVLQRGRQITAW</sequence>
<gene>
    <name evidence="3" type="ORF">NG895_26585</name>
</gene>
<dbReference type="Proteomes" id="UP001155241">
    <property type="component" value="Unassembled WGS sequence"/>
</dbReference>
<dbReference type="InterPro" id="IPR045964">
    <property type="entry name" value="DUF6384"/>
</dbReference>
<feature type="region of interest" description="Disordered" evidence="1">
    <location>
        <begin position="1"/>
        <end position="24"/>
    </location>
</feature>
<keyword evidence="2" id="KW-0472">Membrane</keyword>
<feature type="compositionally biased region" description="Polar residues" evidence="1">
    <location>
        <begin position="1"/>
        <end position="16"/>
    </location>
</feature>
<proteinExistence type="predicted"/>
<dbReference type="EMBL" id="JAMXLR010000092">
    <property type="protein sequence ID" value="MCO6047486.1"/>
    <property type="molecule type" value="Genomic_DNA"/>
</dbReference>
<accession>A0A9X2JJ46</accession>
<reference evidence="3" key="1">
    <citation type="submission" date="2022-06" db="EMBL/GenBank/DDBJ databases">
        <title>Aeoliella straminimaris, a novel planctomycete from sediments.</title>
        <authorList>
            <person name="Vitorino I.R."/>
            <person name="Lage O.M."/>
        </authorList>
    </citation>
    <scope>NUCLEOTIDE SEQUENCE</scope>
    <source>
        <strain evidence="3">ICT_H6.2</strain>
    </source>
</reference>
<name>A0A9X2JJ46_9BACT</name>
<keyword evidence="2" id="KW-1133">Transmembrane helix</keyword>
<dbReference type="Pfam" id="PF19911">
    <property type="entry name" value="DUF6384"/>
    <property type="match status" value="1"/>
</dbReference>
<dbReference type="AlphaFoldDB" id="A0A9X2JJ46"/>
<feature type="transmembrane region" description="Helical" evidence="2">
    <location>
        <begin position="115"/>
        <end position="134"/>
    </location>
</feature>
<organism evidence="3 4">
    <name type="scientific">Aeoliella straminimaris</name>
    <dbReference type="NCBI Taxonomy" id="2954799"/>
    <lineage>
        <taxon>Bacteria</taxon>
        <taxon>Pseudomonadati</taxon>
        <taxon>Planctomycetota</taxon>
        <taxon>Planctomycetia</taxon>
        <taxon>Pirellulales</taxon>
        <taxon>Lacipirellulaceae</taxon>
        <taxon>Aeoliella</taxon>
    </lineage>
</organism>
<evidence type="ECO:0000256" key="1">
    <source>
        <dbReference type="SAM" id="MobiDB-lite"/>
    </source>
</evidence>
<evidence type="ECO:0000313" key="3">
    <source>
        <dbReference type="EMBL" id="MCO6047486.1"/>
    </source>
</evidence>